<evidence type="ECO:0000313" key="7">
    <source>
        <dbReference type="EMBL" id="SKC31522.1"/>
    </source>
</evidence>
<keyword evidence="5" id="KW-0071">Autoinducer synthesis</keyword>
<sequence>MYTSVIKNLAIPLGSQPQEILQNNFLQFIDEHIHLNGDSNFFATLVSARIQTINHLMPLQTDNLYHCITSDYAQAINGVVPLEDLAPHYIEIEKQAISLFGNILCCWAEYEHYCIIQRVIKYPLTKNNPPQVVDSNDKNIVEVVANIENDTRLFITPYCDLPMTLSNAIALKTIENFVKKKQCYELLYFLALSVNGEYMIQYYYEKNTLFPTLLTTTHV</sequence>
<dbReference type="GO" id="GO:0009372">
    <property type="term" value="P:quorum sensing"/>
    <property type="evidence" value="ECO:0007669"/>
    <property type="project" value="UniProtKB-KW"/>
</dbReference>
<proteinExistence type="inferred from homology"/>
<reference evidence="7 8" key="1">
    <citation type="submission" date="2017-02" db="EMBL/GenBank/DDBJ databases">
        <authorList>
            <person name="Peterson S.W."/>
        </authorList>
    </citation>
    <scope>NUCLEOTIDE SEQUENCE [LARGE SCALE GENOMIC DNA]</scope>
    <source>
        <strain evidence="8">type strain: NCCB 100098</strain>
    </source>
</reference>
<dbReference type="Proteomes" id="UP000189966">
    <property type="component" value="Unassembled WGS sequence"/>
</dbReference>
<evidence type="ECO:0000313" key="8">
    <source>
        <dbReference type="Proteomes" id="UP000189966"/>
    </source>
</evidence>
<protein>
    <recommendedName>
        <fullName evidence="2">acyl-homoserine-lactone synthase</fullName>
        <ecNumber evidence="2">2.3.1.184</ecNumber>
    </recommendedName>
</protein>
<dbReference type="GO" id="GO:0061579">
    <property type="term" value="F:N-acyl homoserine lactone synthase activity"/>
    <property type="evidence" value="ECO:0007669"/>
    <property type="project" value="UniProtKB-EC"/>
</dbReference>
<evidence type="ECO:0000256" key="3">
    <source>
        <dbReference type="ARBA" id="ARBA00022654"/>
    </source>
</evidence>
<evidence type="ECO:0000256" key="6">
    <source>
        <dbReference type="ARBA" id="ARBA00048576"/>
    </source>
</evidence>
<keyword evidence="3" id="KW-0673">Quorum sensing</keyword>
<evidence type="ECO:0000256" key="1">
    <source>
        <dbReference type="ARBA" id="ARBA00009683"/>
    </source>
</evidence>
<evidence type="ECO:0000256" key="2">
    <source>
        <dbReference type="ARBA" id="ARBA00012340"/>
    </source>
</evidence>
<evidence type="ECO:0000256" key="5">
    <source>
        <dbReference type="ARBA" id="ARBA00022929"/>
    </source>
</evidence>
<accession>A0A1T5HXR5</accession>
<gene>
    <name evidence="7" type="ORF">CZ809_01023</name>
</gene>
<dbReference type="AlphaFoldDB" id="A0A1T5HXR5"/>
<dbReference type="Pfam" id="PF17327">
    <property type="entry name" value="AHL_synthase"/>
    <property type="match status" value="1"/>
</dbReference>
<dbReference type="OrthoDB" id="5826416at2"/>
<comment type="similarity">
    <text evidence="1">Belongs to the LuxM / VanM family.</text>
</comment>
<keyword evidence="4" id="KW-0949">S-adenosyl-L-methionine</keyword>
<dbReference type="RefSeq" id="WP_080156299.1">
    <property type="nucleotide sequence ID" value="NZ_FUZI01000001.1"/>
</dbReference>
<dbReference type="InterPro" id="IPR035304">
    <property type="entry name" value="AHL_synthase"/>
</dbReference>
<dbReference type="EMBL" id="FUZI01000001">
    <property type="protein sequence ID" value="SKC31522.1"/>
    <property type="molecule type" value="Genomic_DNA"/>
</dbReference>
<evidence type="ECO:0000256" key="4">
    <source>
        <dbReference type="ARBA" id="ARBA00022691"/>
    </source>
</evidence>
<dbReference type="EC" id="2.3.1.184" evidence="2"/>
<comment type="catalytic activity">
    <reaction evidence="6">
        <text>a fatty acyl-[ACP] + S-adenosyl-L-methionine = an N-acyl-L-homoserine lactone + S-methyl-5'-thioadenosine + holo-[ACP] + H(+)</text>
        <dbReference type="Rhea" id="RHEA:10096"/>
        <dbReference type="Rhea" id="RHEA-COMP:9685"/>
        <dbReference type="Rhea" id="RHEA-COMP:14125"/>
        <dbReference type="ChEBI" id="CHEBI:15378"/>
        <dbReference type="ChEBI" id="CHEBI:17509"/>
        <dbReference type="ChEBI" id="CHEBI:55474"/>
        <dbReference type="ChEBI" id="CHEBI:59789"/>
        <dbReference type="ChEBI" id="CHEBI:64479"/>
        <dbReference type="ChEBI" id="CHEBI:138651"/>
        <dbReference type="EC" id="2.3.1.184"/>
    </reaction>
</comment>
<organism evidence="7 8">
    <name type="scientific">Photobacterium piscicola</name>
    <dbReference type="NCBI Taxonomy" id="1378299"/>
    <lineage>
        <taxon>Bacteria</taxon>
        <taxon>Pseudomonadati</taxon>
        <taxon>Pseudomonadota</taxon>
        <taxon>Gammaproteobacteria</taxon>
        <taxon>Vibrionales</taxon>
        <taxon>Vibrionaceae</taxon>
        <taxon>Photobacterium</taxon>
    </lineage>
</organism>
<name>A0A1T5HXR5_9GAMM</name>